<dbReference type="Proteomes" id="UP001239111">
    <property type="component" value="Chromosome 3"/>
</dbReference>
<protein>
    <submittedName>
        <fullName evidence="1">Uncharacterized protein</fullName>
    </submittedName>
</protein>
<evidence type="ECO:0000313" key="1">
    <source>
        <dbReference type="EMBL" id="KAJ8672823.1"/>
    </source>
</evidence>
<organism evidence="1 2">
    <name type="scientific">Eretmocerus hayati</name>
    <dbReference type="NCBI Taxonomy" id="131215"/>
    <lineage>
        <taxon>Eukaryota</taxon>
        <taxon>Metazoa</taxon>
        <taxon>Ecdysozoa</taxon>
        <taxon>Arthropoda</taxon>
        <taxon>Hexapoda</taxon>
        <taxon>Insecta</taxon>
        <taxon>Pterygota</taxon>
        <taxon>Neoptera</taxon>
        <taxon>Endopterygota</taxon>
        <taxon>Hymenoptera</taxon>
        <taxon>Apocrita</taxon>
        <taxon>Proctotrupomorpha</taxon>
        <taxon>Chalcidoidea</taxon>
        <taxon>Aphelinidae</taxon>
        <taxon>Aphelininae</taxon>
        <taxon>Eretmocerus</taxon>
    </lineage>
</organism>
<keyword evidence="2" id="KW-1185">Reference proteome</keyword>
<evidence type="ECO:0000313" key="2">
    <source>
        <dbReference type="Proteomes" id="UP001239111"/>
    </source>
</evidence>
<accession>A0ACC2NPM3</accession>
<reference evidence="1" key="1">
    <citation type="submission" date="2023-04" db="EMBL/GenBank/DDBJ databases">
        <title>A chromosome-level genome assembly of the parasitoid wasp Eretmocerus hayati.</title>
        <authorList>
            <person name="Zhong Y."/>
            <person name="Liu S."/>
            <person name="Liu Y."/>
        </authorList>
    </citation>
    <scope>NUCLEOTIDE SEQUENCE</scope>
    <source>
        <strain evidence="1">ZJU_SS_LIU_2023</strain>
    </source>
</reference>
<comment type="caution">
    <text evidence="1">The sequence shown here is derived from an EMBL/GenBank/DDBJ whole genome shotgun (WGS) entry which is preliminary data.</text>
</comment>
<name>A0ACC2NPM3_9HYME</name>
<sequence length="921" mass="103156">MRAALSLLAWACLLVGLASSELAQVDSGGSKDTLEDAASRESGNRLDQKDNTGLPIYTTLNGSVTNLNDILSSIKLNRTQAFLNCSQGSMQVELQFQEPFYGLAYADFDRNSACLTKGRGLDTARIELPLKGCGTIQDPSRVFTNNIVVRFHPFLEMDGDEVITIVCRYPPAIAEPPVIPDKFLPPIPEASTPLLSGFHVLLMICTLLFLTLLLAGLGCSYMCLRGRPVAIIRQTYTGSEITKLSGSSMLSHRSMFDDVFKIPRIMSTQQAYGSEAHLVIEQSDTLPSDYPSESHSEVDEDRSLPVSSAGSYETKALVHQQVEQRASSSLYSETINELESTSIMASRITQSRHPMAVPLEPKFDVSMRVKQAPAAPSPMPSESEASIALERNLTTILEREESTRTIESPQPRLTSFAYAPEIHAPPGGSSRQQTPPVYSRILRKQQAERETVVTETLERGVHTRPRSLASLDTEMTETRSLTEVTDGTHAKYRVANMLAPPPSIHHQMHSTEQYREMSREQLEPLVEPVVSPRRPEITTHEVDDVFLRTVTEKKTIEDIERHRRQVTEYHARLQEQRQQQLPPDPKWDVTIRNYPTQEQQSPPDWENFSDISSASNLTLTNETNAARTQHDEPIDEHIQPTYTAPRSPPRGLVTEESEERSSSATWYNLERVLEPQYATEFTDAEKKKWRQIITTESTLRTLLTEAIVKEDYELIRKDSRYVNLFPPAKWDVIIRIISPPSAGSSVSSSSHSKSGQRYKRGKASEWDNRSRRSSLPTLYEYESDGGSSIRTFGQEQLRQAAASGMSGGRIRKLSSTTRGGSEADLRSMSEMTVRDFARLERDHDQTSLSSFGEGESLVRSLSQPSLARSGSEFTEHWGLPARSLARDWDDDDDDDDPLSSADTTPRATRRELDDSEPEMQI</sequence>
<gene>
    <name evidence="1" type="ORF">QAD02_004083</name>
</gene>
<proteinExistence type="predicted"/>
<dbReference type="EMBL" id="CM056743">
    <property type="protein sequence ID" value="KAJ8672823.1"/>
    <property type="molecule type" value="Genomic_DNA"/>
</dbReference>